<dbReference type="PROSITE" id="PS50192">
    <property type="entry name" value="T_SNARE"/>
    <property type="match status" value="1"/>
</dbReference>
<feature type="domain" description="Methyl-accepting transducer" evidence="8">
    <location>
        <begin position="401"/>
        <end position="637"/>
    </location>
</feature>
<dbReference type="Proteomes" id="UP000032568">
    <property type="component" value="Chromosome"/>
</dbReference>
<sequence>MILKVAHKVILGFTFILISLLVSSISSIGMLTEIGDSTHQVDEVAIPVLGHSNAMQIQLLKQAKLSALIATTSTTLELDQLKARFESQGRQLAEQYKPLTGMLSEAKNKKFLRDFNTYYQSYTDSVAKMFAAREGELKLTMDLMNQQRVLDNHLNEASALLVDLSYLEDEEKQQQIDRIIGAAGQTEGYTINLTEATKLIISLENAEEVTEAEETIQIAIGNITQQLVFLVRLGEEYDTGGLIEQFVEEFNSSKEKLAGENNLFELKVRQLEQIALLNQALLQSEQEIEQAVKAIDELLASVDKNLSQLQLAVFDNVETGQNITLWILVLLLVIGVAIAFATVRAMIGPLRGINRVLSYIAQGDLSRQLKVRSDDEFGELSKNVNRVVADLRKLIADIGDNTRVLNTAAEQSSKEVEDVTQSLLRQKETVVEVTSVTDELGLSADDILAKANNAEQKMDSALQQSDELKGIANTTNEHMGTLVNTLDLTSEVMLVLQQESTNISSILETIRSISDQTNLLALNAAIEAARAGEAGRGFAVVADEVRMLASRTQESAGEIDTMIQSLQKKTASAVADIANGKDEANKCQQHTDQLLNTLVMITEAIAEMHSMSSEIAQSATLQNDLSNNINSSIGDVVEYSQQSSDKSSSTQDYIKQVADLAEKLDASVDAFKV</sequence>
<keyword evidence="7" id="KW-0812">Transmembrane</keyword>
<keyword evidence="7" id="KW-1133">Transmembrane helix</keyword>
<feature type="coiled-coil region" evidence="6">
    <location>
        <begin position="254"/>
        <end position="301"/>
    </location>
</feature>
<keyword evidence="2" id="KW-1003">Cell membrane</keyword>
<dbReference type="Pfam" id="PF00015">
    <property type="entry name" value="MCPsignal"/>
    <property type="match status" value="1"/>
</dbReference>
<dbReference type="InterPro" id="IPR003660">
    <property type="entry name" value="HAMP_dom"/>
</dbReference>
<dbReference type="AlphaFoldDB" id="A0AAE9YP92"/>
<dbReference type="EMBL" id="CP059735">
    <property type="protein sequence ID" value="WDD97978.1"/>
    <property type="molecule type" value="Genomic_DNA"/>
</dbReference>
<name>A0AAE9YP92_9GAMM</name>
<dbReference type="PROSITE" id="PS50111">
    <property type="entry name" value="CHEMOTAXIS_TRANSDUC_2"/>
    <property type="match status" value="1"/>
</dbReference>
<keyword evidence="12" id="KW-1185">Reference proteome</keyword>
<dbReference type="InterPro" id="IPR004090">
    <property type="entry name" value="Chemotax_Me-accpt_rcpt"/>
</dbReference>
<dbReference type="PRINTS" id="PR00260">
    <property type="entry name" value="CHEMTRNSDUCR"/>
</dbReference>
<keyword evidence="7" id="KW-0472">Membrane</keyword>
<dbReference type="KEGG" id="tact:SG35_022255"/>
<evidence type="ECO:0000256" key="7">
    <source>
        <dbReference type="SAM" id="Phobius"/>
    </source>
</evidence>
<dbReference type="InterPro" id="IPR000727">
    <property type="entry name" value="T_SNARE_dom"/>
</dbReference>
<accession>A0AAE9YP92</accession>
<feature type="coiled-coil region" evidence="6">
    <location>
        <begin position="444"/>
        <end position="471"/>
    </location>
</feature>
<keyword evidence="6" id="KW-0175">Coiled coil</keyword>
<dbReference type="RefSeq" id="WP_044830348.1">
    <property type="nucleotide sequence ID" value="NZ_CP059735.1"/>
</dbReference>
<evidence type="ECO:0000256" key="6">
    <source>
        <dbReference type="SAM" id="Coils"/>
    </source>
</evidence>
<evidence type="ECO:0000313" key="12">
    <source>
        <dbReference type="Proteomes" id="UP000032568"/>
    </source>
</evidence>
<evidence type="ECO:0000256" key="1">
    <source>
        <dbReference type="ARBA" id="ARBA00004429"/>
    </source>
</evidence>
<dbReference type="SMART" id="SM00304">
    <property type="entry name" value="HAMP"/>
    <property type="match status" value="1"/>
</dbReference>
<evidence type="ECO:0000256" key="5">
    <source>
        <dbReference type="PROSITE-ProRule" id="PRU00284"/>
    </source>
</evidence>
<protein>
    <submittedName>
        <fullName evidence="11">Methyl-accepting chemotaxis protein</fullName>
    </submittedName>
</protein>
<reference evidence="11 12" key="2">
    <citation type="journal article" date="2022" name="Mar. Drugs">
        <title>Bioassay-Guided Fractionation Leads to the Detection of Cholic Acid Generated by the Rare Thalassomonas sp.</title>
        <authorList>
            <person name="Pheiffer F."/>
            <person name="Schneider Y.K."/>
            <person name="Hansen E.H."/>
            <person name="Andersen J.H."/>
            <person name="Isaksson J."/>
            <person name="Busche T."/>
            <person name="R C."/>
            <person name="Kalinowski J."/>
            <person name="Zyl L.V."/>
            <person name="Trindade M."/>
        </authorList>
    </citation>
    <scope>NUCLEOTIDE SEQUENCE [LARGE SCALE GENOMIC DNA]</scope>
    <source>
        <strain evidence="11 12">A5K-106</strain>
    </source>
</reference>
<dbReference type="SUPFAM" id="SSF58104">
    <property type="entry name" value="Methyl-accepting chemotaxis protein (MCP) signaling domain"/>
    <property type="match status" value="1"/>
</dbReference>
<keyword evidence="2" id="KW-0997">Cell inner membrane</keyword>
<dbReference type="Gene3D" id="1.10.287.950">
    <property type="entry name" value="Methyl-accepting chemotaxis protein"/>
    <property type="match status" value="1"/>
</dbReference>
<dbReference type="GO" id="GO:0004888">
    <property type="term" value="F:transmembrane signaling receptor activity"/>
    <property type="evidence" value="ECO:0007669"/>
    <property type="project" value="InterPro"/>
</dbReference>
<organism evidence="11 12">
    <name type="scientific">Thalassomonas actiniarum</name>
    <dbReference type="NCBI Taxonomy" id="485447"/>
    <lineage>
        <taxon>Bacteria</taxon>
        <taxon>Pseudomonadati</taxon>
        <taxon>Pseudomonadota</taxon>
        <taxon>Gammaproteobacteria</taxon>
        <taxon>Alteromonadales</taxon>
        <taxon>Colwelliaceae</taxon>
        <taxon>Thalassomonas</taxon>
    </lineage>
</organism>
<dbReference type="GO" id="GO:0006935">
    <property type="term" value="P:chemotaxis"/>
    <property type="evidence" value="ECO:0007669"/>
    <property type="project" value="InterPro"/>
</dbReference>
<evidence type="ECO:0000259" key="8">
    <source>
        <dbReference type="PROSITE" id="PS50111"/>
    </source>
</evidence>
<reference evidence="11 12" key="1">
    <citation type="journal article" date="2015" name="Genome Announc.">
        <title>Draft Genome Sequences of Marine Isolates of Thalassomonas viridans and Thalassomonas actiniarum.</title>
        <authorList>
            <person name="Olonade I."/>
            <person name="van Zyl L.J."/>
            <person name="Trindade M."/>
        </authorList>
    </citation>
    <scope>NUCLEOTIDE SEQUENCE [LARGE SCALE GENOMIC DNA]</scope>
    <source>
        <strain evidence="11 12">A5K-106</strain>
    </source>
</reference>
<dbReference type="PANTHER" id="PTHR32089">
    <property type="entry name" value="METHYL-ACCEPTING CHEMOTAXIS PROTEIN MCPB"/>
    <property type="match status" value="1"/>
</dbReference>
<comment type="subcellular location">
    <subcellularLocation>
        <location evidence="1">Cell inner membrane</location>
        <topology evidence="1">Multi-pass membrane protein</topology>
    </subcellularLocation>
</comment>
<evidence type="ECO:0000259" key="10">
    <source>
        <dbReference type="PROSITE" id="PS50885"/>
    </source>
</evidence>
<dbReference type="InterPro" id="IPR004089">
    <property type="entry name" value="MCPsignal_dom"/>
</dbReference>
<comment type="similarity">
    <text evidence="4">Belongs to the methyl-accepting chemotaxis (MCP) protein family.</text>
</comment>
<evidence type="ECO:0000313" key="11">
    <source>
        <dbReference type="EMBL" id="WDD97978.1"/>
    </source>
</evidence>
<evidence type="ECO:0000256" key="2">
    <source>
        <dbReference type="ARBA" id="ARBA00022519"/>
    </source>
</evidence>
<dbReference type="GO" id="GO:0005886">
    <property type="term" value="C:plasma membrane"/>
    <property type="evidence" value="ECO:0007669"/>
    <property type="project" value="UniProtKB-SubCell"/>
</dbReference>
<gene>
    <name evidence="11" type="ORF">SG35_022255</name>
</gene>
<proteinExistence type="inferred from homology"/>
<keyword evidence="3 5" id="KW-0807">Transducer</keyword>
<dbReference type="SMART" id="SM00283">
    <property type="entry name" value="MA"/>
    <property type="match status" value="1"/>
</dbReference>
<dbReference type="PANTHER" id="PTHR32089:SF70">
    <property type="entry name" value="ENERGY TAXIS MODULATING METHYL ACCEPTING SENSORY TRANSDUCER"/>
    <property type="match status" value="1"/>
</dbReference>
<dbReference type="GO" id="GO:0007165">
    <property type="term" value="P:signal transduction"/>
    <property type="evidence" value="ECO:0007669"/>
    <property type="project" value="UniProtKB-KW"/>
</dbReference>
<dbReference type="FunFam" id="1.10.287.950:FF:000001">
    <property type="entry name" value="Methyl-accepting chemotaxis sensory transducer"/>
    <property type="match status" value="1"/>
</dbReference>
<dbReference type="Pfam" id="PF00672">
    <property type="entry name" value="HAMP"/>
    <property type="match status" value="1"/>
</dbReference>
<feature type="domain" description="T-SNARE coiled-coil homology" evidence="9">
    <location>
        <begin position="588"/>
        <end position="650"/>
    </location>
</feature>
<dbReference type="CDD" id="cd06225">
    <property type="entry name" value="HAMP"/>
    <property type="match status" value="1"/>
</dbReference>
<feature type="transmembrane region" description="Helical" evidence="7">
    <location>
        <begin position="323"/>
        <end position="347"/>
    </location>
</feature>
<feature type="domain" description="HAMP" evidence="10">
    <location>
        <begin position="344"/>
        <end position="396"/>
    </location>
</feature>
<dbReference type="PROSITE" id="PS50885">
    <property type="entry name" value="HAMP"/>
    <property type="match status" value="1"/>
</dbReference>
<evidence type="ECO:0000256" key="3">
    <source>
        <dbReference type="ARBA" id="ARBA00023224"/>
    </source>
</evidence>
<evidence type="ECO:0000256" key="4">
    <source>
        <dbReference type="ARBA" id="ARBA00029447"/>
    </source>
</evidence>
<evidence type="ECO:0000259" key="9">
    <source>
        <dbReference type="PROSITE" id="PS50192"/>
    </source>
</evidence>